<dbReference type="OrthoDB" id="9768177at2"/>
<proteinExistence type="inferred from homology"/>
<dbReference type="PROSITE" id="PS52016">
    <property type="entry name" value="TONB_DEPENDENT_REC_3"/>
    <property type="match status" value="1"/>
</dbReference>
<dbReference type="Proteomes" id="UP000199666">
    <property type="component" value="Unassembled WGS sequence"/>
</dbReference>
<dbReference type="SUPFAM" id="SSF56935">
    <property type="entry name" value="Porins"/>
    <property type="match status" value="1"/>
</dbReference>
<dbReference type="InterPro" id="IPR012910">
    <property type="entry name" value="Plug_dom"/>
</dbReference>
<evidence type="ECO:0000256" key="6">
    <source>
        <dbReference type="ARBA" id="ARBA00023237"/>
    </source>
</evidence>
<comment type="similarity">
    <text evidence="7">Belongs to the TonB-dependent receptor family.</text>
</comment>
<dbReference type="RefSeq" id="WP_090997104.1">
    <property type="nucleotide sequence ID" value="NZ_FOPP01000012.1"/>
</dbReference>
<evidence type="ECO:0000256" key="4">
    <source>
        <dbReference type="ARBA" id="ARBA00022692"/>
    </source>
</evidence>
<dbReference type="InterPro" id="IPR023996">
    <property type="entry name" value="TonB-dep_OMP_SusC/RagA"/>
</dbReference>
<dbReference type="InterPro" id="IPR023997">
    <property type="entry name" value="TonB-dep_OMP_SusC/RagA_CS"/>
</dbReference>
<dbReference type="SMART" id="SM00965">
    <property type="entry name" value="STN"/>
    <property type="match status" value="1"/>
</dbReference>
<keyword evidence="4 7" id="KW-0812">Transmembrane</keyword>
<evidence type="ECO:0000259" key="8">
    <source>
        <dbReference type="SMART" id="SM00965"/>
    </source>
</evidence>
<evidence type="ECO:0000256" key="1">
    <source>
        <dbReference type="ARBA" id="ARBA00004571"/>
    </source>
</evidence>
<keyword evidence="6 7" id="KW-0998">Cell outer membrane</keyword>
<dbReference type="InterPro" id="IPR008969">
    <property type="entry name" value="CarboxyPept-like_regulatory"/>
</dbReference>
<evidence type="ECO:0000313" key="9">
    <source>
        <dbReference type="EMBL" id="SFH42631.1"/>
    </source>
</evidence>
<evidence type="ECO:0000256" key="5">
    <source>
        <dbReference type="ARBA" id="ARBA00023136"/>
    </source>
</evidence>
<dbReference type="InterPro" id="IPR011662">
    <property type="entry name" value="Secretin/TonB_short_N"/>
</dbReference>
<dbReference type="EMBL" id="FOPP01000012">
    <property type="protein sequence ID" value="SFH42631.1"/>
    <property type="molecule type" value="Genomic_DNA"/>
</dbReference>
<organism evidence="9 10">
    <name type="scientific">Pedobacter insulae</name>
    <dbReference type="NCBI Taxonomy" id="414048"/>
    <lineage>
        <taxon>Bacteria</taxon>
        <taxon>Pseudomonadati</taxon>
        <taxon>Bacteroidota</taxon>
        <taxon>Sphingobacteriia</taxon>
        <taxon>Sphingobacteriales</taxon>
        <taxon>Sphingobacteriaceae</taxon>
        <taxon>Pedobacter</taxon>
    </lineage>
</organism>
<feature type="domain" description="Secretin/TonB short N-terminal" evidence="8">
    <location>
        <begin position="61"/>
        <end position="112"/>
    </location>
</feature>
<sequence>MYNFNTSFIHKIWLIMRLTTVILMAVIMQVSASGFAQKISLHKANVPLKVILKEIRLQSGYDFVYDVAILKNANPVTINVKEVSITEALDEIFNSRSLTYVINKKTVTVREKERSFFENLLSRIQAIDVKGKVTDSLGTPLAGASIRVLDAAGKRLGGQAQTGSDGEFSLKNIPEDAMLEVSYIGYLTRKIPVKEDIGIVVLKVNPGKLAEVEVTYNTGYQELPKERATGSFVGINQELIDRRVSTNIIDRLQDVTPGLIFNRDLSSFANPNGESMSIRGTATLISSSQPLIVVDNLAYDGTLSSINPNDVESITVLKDAAAASIWGARAGNGVVVITTKKGKYNQGAIVNLTSNITLNQKPDLFYYPTMSINSLIDKQIDLYNKGYFNSQLTNIRNPLVNPLAEAYYAFKQGRITQQELDERILTFRNSDLRLDREKYLTRSSMNQQYALNVVGGTQKYSYQVSAGWDKNQGSQFATDNSRITMSTKQNWKVFNDRLQLGIGAYLVRSNSYQAAPNVSNLSPYDRLADEYGNPLPVYRDYSVRFKEGMIGKVALDWNYVPLEEIGLSPSEYRSNDLRLFTEINYKLFDGLDFSTNYQYWTNRGNGSVHNPVESYEARNRINSLTEILSNGSLVHHVPIGGILEQNFSNALSHNLRGQLNYKRDWEAHSFNVFTGGEIKDYKSESSEVGSYGYNHENGTSAPVDYLTRRINLATGRATNIPFLDKFNGINNRYVSYFGNFGYGYKGRYLLNASARRDASNLFGVNPNQKGVPLWSAGLGWIMSEEAFLTSDFVNLIKLRLSYGYNGNTNLNATALTTARSQQNFFTQLPVLGILTPPNPELRWERIKITNAGLDFAILKSRIFGSVEYYEKLGLDLLGETPMFPSSGFTSATLNYASTHTKGWDIVLNSINSNGKVRWETSLFLSTVEEKVRAIKNNPTATQLISYTPDLPTPAIGKPLFSIFSFPFAGLDPGNGAPLGVVDGKASSDYAAIYNEATPENIIFHGSGRPTKFGAIRNTVSFKGWSLSANISYRLGYYFRRPTVMFDEVNRGAFSHADYERRWQKPGDELRTQIPSDPGVVDAYRTGFYLSSNATVEKGDHIRLQDVRLSYQLTQKGAKRSVFKSFETYCYFNNLGIIWKASDKVKDPDYLLNRSVFSASIGLRASL</sequence>
<keyword evidence="2 7" id="KW-0813">Transport</keyword>
<evidence type="ECO:0000256" key="3">
    <source>
        <dbReference type="ARBA" id="ARBA00022452"/>
    </source>
</evidence>
<gene>
    <name evidence="9" type="ORF">SAMN04489864_1124</name>
</gene>
<dbReference type="Gene3D" id="2.40.170.20">
    <property type="entry name" value="TonB-dependent receptor, beta-barrel domain"/>
    <property type="match status" value="1"/>
</dbReference>
<dbReference type="NCBIfam" id="TIGR04056">
    <property type="entry name" value="OMP_RagA_SusC"/>
    <property type="match status" value="1"/>
</dbReference>
<reference evidence="9 10" key="1">
    <citation type="submission" date="2016-10" db="EMBL/GenBank/DDBJ databases">
        <authorList>
            <person name="de Groot N.N."/>
        </authorList>
    </citation>
    <scope>NUCLEOTIDE SEQUENCE [LARGE SCALE GENOMIC DNA]</scope>
    <source>
        <strain evidence="9 10">DSM 18684</strain>
    </source>
</reference>
<dbReference type="Pfam" id="PF07660">
    <property type="entry name" value="STN"/>
    <property type="match status" value="1"/>
</dbReference>
<name>A0A1I2ZZX3_9SPHI</name>
<evidence type="ECO:0000256" key="2">
    <source>
        <dbReference type="ARBA" id="ARBA00022448"/>
    </source>
</evidence>
<keyword evidence="3 7" id="KW-1134">Transmembrane beta strand</keyword>
<dbReference type="NCBIfam" id="TIGR04057">
    <property type="entry name" value="SusC_RagA_signa"/>
    <property type="match status" value="1"/>
</dbReference>
<dbReference type="AlphaFoldDB" id="A0A1I2ZZX3"/>
<dbReference type="SUPFAM" id="SSF49464">
    <property type="entry name" value="Carboxypeptidase regulatory domain-like"/>
    <property type="match status" value="1"/>
</dbReference>
<keyword evidence="10" id="KW-1185">Reference proteome</keyword>
<dbReference type="InterPro" id="IPR036942">
    <property type="entry name" value="Beta-barrel_TonB_sf"/>
</dbReference>
<comment type="subcellular location">
    <subcellularLocation>
        <location evidence="1 7">Cell outer membrane</location>
        <topology evidence="1 7">Multi-pass membrane protein</topology>
    </subcellularLocation>
</comment>
<dbReference type="Gene3D" id="2.60.40.1120">
    <property type="entry name" value="Carboxypeptidase-like, regulatory domain"/>
    <property type="match status" value="1"/>
</dbReference>
<dbReference type="Pfam" id="PF07715">
    <property type="entry name" value="Plug"/>
    <property type="match status" value="1"/>
</dbReference>
<protein>
    <submittedName>
        <fullName evidence="9">TonB-linked outer membrane protein, SusC/RagA family</fullName>
    </submittedName>
</protein>
<evidence type="ECO:0000313" key="10">
    <source>
        <dbReference type="Proteomes" id="UP000199666"/>
    </source>
</evidence>
<accession>A0A1I2ZZX3</accession>
<dbReference type="InterPro" id="IPR037066">
    <property type="entry name" value="Plug_dom_sf"/>
</dbReference>
<dbReference type="GO" id="GO:0009279">
    <property type="term" value="C:cell outer membrane"/>
    <property type="evidence" value="ECO:0007669"/>
    <property type="project" value="UniProtKB-SubCell"/>
</dbReference>
<keyword evidence="5 7" id="KW-0472">Membrane</keyword>
<dbReference type="Pfam" id="PF13620">
    <property type="entry name" value="CarboxypepD_reg"/>
    <property type="match status" value="1"/>
</dbReference>
<dbReference type="InterPro" id="IPR039426">
    <property type="entry name" value="TonB-dep_rcpt-like"/>
</dbReference>
<dbReference type="STRING" id="414048.SAMN04489864_1124"/>
<evidence type="ECO:0000256" key="7">
    <source>
        <dbReference type="PROSITE-ProRule" id="PRU01360"/>
    </source>
</evidence>
<dbReference type="Gene3D" id="2.170.130.10">
    <property type="entry name" value="TonB-dependent receptor, plug domain"/>
    <property type="match status" value="1"/>
</dbReference>